<dbReference type="PANTHER" id="PTHR11070:SF2">
    <property type="entry name" value="ATP-DEPENDENT DNA HELICASE SRS2"/>
    <property type="match status" value="1"/>
</dbReference>
<dbReference type="GO" id="GO:0005829">
    <property type="term" value="C:cytosol"/>
    <property type="evidence" value="ECO:0007669"/>
    <property type="project" value="TreeGrafter"/>
</dbReference>
<feature type="binding site" evidence="10">
    <location>
        <begin position="23"/>
        <end position="30"/>
    </location>
    <ligand>
        <name>ATP</name>
        <dbReference type="ChEBI" id="CHEBI:30616"/>
    </ligand>
</feature>
<feature type="domain" description="UvrD-like helicase ATP-binding" evidence="12">
    <location>
        <begin position="2"/>
        <end position="485"/>
    </location>
</feature>
<dbReference type="Gene3D" id="1.10.486.10">
    <property type="entry name" value="PCRA, domain 4"/>
    <property type="match status" value="1"/>
</dbReference>
<evidence type="ECO:0000259" key="12">
    <source>
        <dbReference type="PROSITE" id="PS51198"/>
    </source>
</evidence>
<evidence type="ECO:0000256" key="7">
    <source>
        <dbReference type="ARBA" id="ARBA00034808"/>
    </source>
</evidence>
<evidence type="ECO:0000259" key="13">
    <source>
        <dbReference type="PROSITE" id="PS51217"/>
    </source>
</evidence>
<reference evidence="14 15" key="1">
    <citation type="submission" date="2018-01" db="EMBL/GenBank/DDBJ databases">
        <title>The draft genome sequence of Halioglobus japonicus S1-36.</title>
        <authorList>
            <person name="Du Z.-J."/>
            <person name="Shi M.-J."/>
        </authorList>
    </citation>
    <scope>NUCLEOTIDE SEQUENCE [LARGE SCALE GENOMIC DNA]</scope>
    <source>
        <strain evidence="14 15">S1-36</strain>
    </source>
</reference>
<dbReference type="PROSITE" id="PS51198">
    <property type="entry name" value="UVRD_HELICASE_ATP_BIND"/>
    <property type="match status" value="1"/>
</dbReference>
<protein>
    <recommendedName>
        <fullName evidence="7">DNA 3'-5' helicase</fullName>
        <ecNumber evidence="7">5.6.2.4</ecNumber>
    </recommendedName>
    <alternativeName>
        <fullName evidence="8">DNA 3'-5' helicase II</fullName>
    </alternativeName>
</protein>
<dbReference type="InterPro" id="IPR038726">
    <property type="entry name" value="PDDEXK_AddAB-type"/>
</dbReference>
<dbReference type="GO" id="GO:0033202">
    <property type="term" value="C:DNA helicase complex"/>
    <property type="evidence" value="ECO:0007669"/>
    <property type="project" value="TreeGrafter"/>
</dbReference>
<dbReference type="InterPro" id="IPR027417">
    <property type="entry name" value="P-loop_NTPase"/>
</dbReference>
<dbReference type="InterPro" id="IPR014017">
    <property type="entry name" value="DNA_helicase_UvrD-like_C"/>
</dbReference>
<keyword evidence="1 10" id="KW-0547">Nucleotide-binding</keyword>
<keyword evidence="3 10" id="KW-0347">Helicase</keyword>
<dbReference type="SUPFAM" id="SSF52540">
    <property type="entry name" value="P-loop containing nucleoside triphosphate hydrolases"/>
    <property type="match status" value="1"/>
</dbReference>
<proteinExistence type="predicted"/>
<evidence type="ECO:0000256" key="3">
    <source>
        <dbReference type="ARBA" id="ARBA00022806"/>
    </source>
</evidence>
<evidence type="ECO:0000256" key="9">
    <source>
        <dbReference type="ARBA" id="ARBA00048988"/>
    </source>
</evidence>
<dbReference type="InterPro" id="IPR000212">
    <property type="entry name" value="DNA_helicase_UvrD/REP"/>
</dbReference>
<dbReference type="Gene3D" id="3.40.50.300">
    <property type="entry name" value="P-loop containing nucleotide triphosphate hydrolases"/>
    <property type="match status" value="4"/>
</dbReference>
<keyword evidence="4 10" id="KW-0067">ATP-binding</keyword>
<dbReference type="PROSITE" id="PS51217">
    <property type="entry name" value="UVRD_HELICASE_CTER"/>
    <property type="match status" value="1"/>
</dbReference>
<comment type="caution">
    <text evidence="14">The sequence shown here is derived from an EMBL/GenBank/DDBJ whole genome shotgun (WGS) entry which is preliminary data.</text>
</comment>
<evidence type="ECO:0000256" key="8">
    <source>
        <dbReference type="ARBA" id="ARBA00034923"/>
    </source>
</evidence>
<organism evidence="14 15">
    <name type="scientific">Halioglobus japonicus</name>
    <dbReference type="NCBI Taxonomy" id="930805"/>
    <lineage>
        <taxon>Bacteria</taxon>
        <taxon>Pseudomonadati</taxon>
        <taxon>Pseudomonadota</taxon>
        <taxon>Gammaproteobacteria</taxon>
        <taxon>Cellvibrionales</taxon>
        <taxon>Halieaceae</taxon>
        <taxon>Halioglobus</taxon>
    </lineage>
</organism>
<evidence type="ECO:0000256" key="1">
    <source>
        <dbReference type="ARBA" id="ARBA00022741"/>
    </source>
</evidence>
<name>A0AAP8SPY4_9GAMM</name>
<feature type="region of interest" description="Disordered" evidence="11">
    <location>
        <begin position="917"/>
        <end position="936"/>
    </location>
</feature>
<evidence type="ECO:0000313" key="14">
    <source>
        <dbReference type="EMBL" id="PLW88066.1"/>
    </source>
</evidence>
<keyword evidence="5" id="KW-0413">Isomerase</keyword>
<dbReference type="InterPro" id="IPR011335">
    <property type="entry name" value="Restrct_endonuc-II-like"/>
</dbReference>
<dbReference type="InterPro" id="IPR014016">
    <property type="entry name" value="UvrD-like_ATP-bd"/>
</dbReference>
<dbReference type="GO" id="GO:0043138">
    <property type="term" value="F:3'-5' DNA helicase activity"/>
    <property type="evidence" value="ECO:0007669"/>
    <property type="project" value="UniProtKB-EC"/>
</dbReference>
<dbReference type="PANTHER" id="PTHR11070">
    <property type="entry name" value="UVRD / RECB / PCRA DNA HELICASE FAMILY MEMBER"/>
    <property type="match status" value="1"/>
</dbReference>
<dbReference type="EMBL" id="PKUR01000001">
    <property type="protein sequence ID" value="PLW88066.1"/>
    <property type="molecule type" value="Genomic_DNA"/>
</dbReference>
<dbReference type="GO" id="GO:0016787">
    <property type="term" value="F:hydrolase activity"/>
    <property type="evidence" value="ECO:0007669"/>
    <property type="project" value="UniProtKB-UniRule"/>
</dbReference>
<comment type="catalytic activity">
    <reaction evidence="9">
        <text>ATP + H2O = ADP + phosphate + H(+)</text>
        <dbReference type="Rhea" id="RHEA:13065"/>
        <dbReference type="ChEBI" id="CHEBI:15377"/>
        <dbReference type="ChEBI" id="CHEBI:15378"/>
        <dbReference type="ChEBI" id="CHEBI:30616"/>
        <dbReference type="ChEBI" id="CHEBI:43474"/>
        <dbReference type="ChEBI" id="CHEBI:456216"/>
        <dbReference type="EC" id="5.6.2.4"/>
    </reaction>
</comment>
<feature type="domain" description="UvrD-like helicase C-terminal" evidence="13">
    <location>
        <begin position="486"/>
        <end position="766"/>
    </location>
</feature>
<evidence type="ECO:0000256" key="4">
    <source>
        <dbReference type="ARBA" id="ARBA00022840"/>
    </source>
</evidence>
<dbReference type="Pfam" id="PF13361">
    <property type="entry name" value="UvrD_C"/>
    <property type="match status" value="2"/>
</dbReference>
<evidence type="ECO:0000256" key="5">
    <source>
        <dbReference type="ARBA" id="ARBA00023235"/>
    </source>
</evidence>
<dbReference type="RefSeq" id="WP_084199818.1">
    <property type="nucleotide sequence ID" value="NZ_BMYL01000005.1"/>
</dbReference>
<sequence>MSIVDATERHEALDVTQSFCVSAPAGSGKTELLIQRFLALLGRVQRPEQVLAITFTRKAAAEMRERVVQAMADALHGVPCQGDHEQATRALALAALARSDELGWHLTRDNSRLNIKTIDSFCAGLTRQLPILSQFGGSAQAVDDAVPLYREAVSELFSLLESARPEAEDLRQLLLHFDNNWERLADLLMAMLAKRDQWHEHMGVRASPAESEQRLHSLVAALVDEKLAELAAVLAPFEDELFDLFCYAQGNLGEPVPDNFPTPVSDNLAQWRALVQLLLTQDGKYRRSVNVRNGFPAGKGEAQEHKDHLKHLLGRMGEVAELLSALRAVTTLPDMGGHAASWQLVVHLAHVLPLVAACLLLVFERRGEVDHTQVALSALDALGDDEQPTELALRLDYSIEHILVDEFQDTAINQYRLLGRLTRGWGEHNRLNAQAPRTIFIVGDGMQSIYGFRNANVGLFLRARQSGFNGVIPVAIDLKSNFRSSASVVDWVNATFEEAFPPEDDVRRSRVSYTPAVAVKPPLCEPAVELHGFRGESAAVQEARYLVDQIVAGLDDEQFESIALLARSRGQLAAIIEELRLRNVGFAAEDMDPLAGSPAIVDLLNLCRALANPADRVAWYGVLRAPWAGLDLQDLHCLASAAADARWQNLPALLRARQWPEAFSERGQTVLERLAACFDWAWHKRDRLALRIWLEQLWLRLGGPQSLANPAYLEDAQRFFELLQECGEVCGRLDIAWLEQRIARLYASGEGGSAKLKVMTLHKSKGLEFDWVIIPALGRGTRGDNRDILLWDDYISPTGERGFLLAADDHGDTKAPSLYNFLKSQRSEKSRLESTRLLYVGATRAVKKLTLTSALKESAQASPGESAEIKPPSEGSLLSCIWPTFASQMQIHEAVEEAALGPVISVALQRVTTSPVLPTPPLAEREDGPNIPEPAFNRVDRHVGTVIHEQLEYLSAAQDLPEQLGSENIERMALRLRELGVGGQLLEDALHRATQAVNTTLADSDTGRWVLSSAHNDAASELEVVVVDAEGRTAELVIDRTFVDSRSGVRWIIDYKSSVPSAEESLDDFLEHEAVRYRPQLLRYRQCFSELAAEQVKCALYFTGLGRLQLVEVEAVS</sequence>
<dbReference type="Pfam" id="PF00580">
    <property type="entry name" value="UvrD-helicase"/>
    <property type="match status" value="1"/>
</dbReference>
<evidence type="ECO:0000256" key="6">
    <source>
        <dbReference type="ARBA" id="ARBA00034617"/>
    </source>
</evidence>
<evidence type="ECO:0000256" key="11">
    <source>
        <dbReference type="SAM" id="MobiDB-lite"/>
    </source>
</evidence>
<evidence type="ECO:0000313" key="15">
    <source>
        <dbReference type="Proteomes" id="UP000235162"/>
    </source>
</evidence>
<dbReference type="GO" id="GO:0005524">
    <property type="term" value="F:ATP binding"/>
    <property type="evidence" value="ECO:0007669"/>
    <property type="project" value="UniProtKB-UniRule"/>
</dbReference>
<comment type="catalytic activity">
    <reaction evidence="6">
        <text>Couples ATP hydrolysis with the unwinding of duplex DNA by translocating in the 3'-5' direction.</text>
        <dbReference type="EC" id="5.6.2.4"/>
    </reaction>
</comment>
<accession>A0AAP8SPY4</accession>
<dbReference type="GO" id="GO:0000725">
    <property type="term" value="P:recombinational repair"/>
    <property type="evidence" value="ECO:0007669"/>
    <property type="project" value="TreeGrafter"/>
</dbReference>
<dbReference type="GO" id="GO:0003677">
    <property type="term" value="F:DNA binding"/>
    <property type="evidence" value="ECO:0007669"/>
    <property type="project" value="InterPro"/>
</dbReference>
<evidence type="ECO:0000256" key="10">
    <source>
        <dbReference type="PROSITE-ProRule" id="PRU00560"/>
    </source>
</evidence>
<dbReference type="EC" id="5.6.2.4" evidence="7"/>
<dbReference type="KEGG" id="hja:BST95_12405"/>
<dbReference type="Pfam" id="PF12705">
    <property type="entry name" value="PDDEXK_1"/>
    <property type="match status" value="1"/>
</dbReference>
<keyword evidence="2 10" id="KW-0378">Hydrolase</keyword>
<keyword evidence="15" id="KW-1185">Reference proteome</keyword>
<dbReference type="SUPFAM" id="SSF52980">
    <property type="entry name" value="Restriction endonuclease-like"/>
    <property type="match status" value="1"/>
</dbReference>
<dbReference type="AlphaFoldDB" id="A0AAP8SPY4"/>
<dbReference type="Proteomes" id="UP000235162">
    <property type="component" value="Unassembled WGS sequence"/>
</dbReference>
<gene>
    <name evidence="14" type="ORF">C0029_05765</name>
</gene>
<evidence type="ECO:0000256" key="2">
    <source>
        <dbReference type="ARBA" id="ARBA00022801"/>
    </source>
</evidence>